<evidence type="ECO:0000259" key="1">
    <source>
        <dbReference type="Pfam" id="PF01996"/>
    </source>
</evidence>
<dbReference type="AlphaFoldDB" id="A0ABD5P0P8"/>
<dbReference type="PANTHER" id="PTHR47917">
    <property type="match status" value="1"/>
</dbReference>
<sequence>MPELTFHGLDIGRVDPNDDLVERIVETTDEEYPLSDGDVIVITTKVVSFAEGRLIEADDVDVTERDQRVADITGIDPREVAVIYEESDVLGAIPIAEIGEDLLLEHAVDPDVAQEALDDVPSMLVTERNGRLCTNAGIDWSNSPEGKMTLLPEDPDESARRLREEIEARTEADVAVVLSDSEVAGPGSMDLAVGCSGIEAIDANFGRTDLYDQPKMGGVDLVADELTAGSALLFGQADEQVPVVVVRGLEYEDGEGVPNSSGIVRRGLRKSIELTARLKAREWF</sequence>
<dbReference type="PANTHER" id="PTHR47917:SF1">
    <property type="entry name" value="COENZYME F420:L-GLUTAMATE LIGASE"/>
    <property type="match status" value="1"/>
</dbReference>
<dbReference type="Gene3D" id="3.30.1330.100">
    <property type="entry name" value="CofE-like"/>
    <property type="match status" value="2"/>
</dbReference>
<evidence type="ECO:0000313" key="2">
    <source>
        <dbReference type="EMBL" id="MFC4247842.1"/>
    </source>
</evidence>
<dbReference type="InterPro" id="IPR002847">
    <property type="entry name" value="F420-0_gamma-glut_ligase-dom"/>
</dbReference>
<comment type="caution">
    <text evidence="2">The sequence shown here is derived from an EMBL/GenBank/DDBJ whole genome shotgun (WGS) entry which is preliminary data.</text>
</comment>
<reference evidence="2 3" key="1">
    <citation type="journal article" date="2014" name="Int. J. Syst. Evol. Microbiol.">
        <title>Complete genome sequence of Corynebacterium casei LMG S-19264T (=DSM 44701T), isolated from a smear-ripened cheese.</title>
        <authorList>
            <consortium name="US DOE Joint Genome Institute (JGI-PGF)"/>
            <person name="Walter F."/>
            <person name="Albersmeier A."/>
            <person name="Kalinowski J."/>
            <person name="Ruckert C."/>
        </authorList>
    </citation>
    <scope>NUCLEOTIDE SEQUENCE [LARGE SCALE GENOMIC DNA]</scope>
    <source>
        <strain evidence="2 3">IBRC-M 10912</strain>
    </source>
</reference>
<dbReference type="Proteomes" id="UP001595821">
    <property type="component" value="Unassembled WGS sequence"/>
</dbReference>
<keyword evidence="2" id="KW-0436">Ligase</keyword>
<organism evidence="2 3">
    <name type="scientific">Natribaculum luteum</name>
    <dbReference type="NCBI Taxonomy" id="1586232"/>
    <lineage>
        <taxon>Archaea</taxon>
        <taxon>Methanobacteriati</taxon>
        <taxon>Methanobacteriota</taxon>
        <taxon>Stenosarchaea group</taxon>
        <taxon>Halobacteria</taxon>
        <taxon>Halobacteriales</taxon>
        <taxon>Natrialbaceae</taxon>
        <taxon>Natribaculum</taxon>
    </lineage>
</organism>
<dbReference type="RefSeq" id="WP_246975388.1">
    <property type="nucleotide sequence ID" value="NZ_CP095398.1"/>
</dbReference>
<proteinExistence type="predicted"/>
<protein>
    <submittedName>
        <fullName evidence="2">Coenzyme F420-0:L-glutamate ligase</fullName>
    </submittedName>
</protein>
<dbReference type="GO" id="GO:0016874">
    <property type="term" value="F:ligase activity"/>
    <property type="evidence" value="ECO:0007669"/>
    <property type="project" value="UniProtKB-KW"/>
</dbReference>
<evidence type="ECO:0000313" key="3">
    <source>
        <dbReference type="Proteomes" id="UP001595821"/>
    </source>
</evidence>
<gene>
    <name evidence="2" type="ORF">ACFOZ7_12915</name>
</gene>
<dbReference type="SUPFAM" id="SSF144010">
    <property type="entry name" value="CofE-like"/>
    <property type="match status" value="1"/>
</dbReference>
<name>A0ABD5P0P8_9EURY</name>
<dbReference type="EMBL" id="JBHSDJ010000102">
    <property type="protein sequence ID" value="MFC4247842.1"/>
    <property type="molecule type" value="Genomic_DNA"/>
</dbReference>
<accession>A0ABD5P0P8</accession>
<dbReference type="Pfam" id="PF01996">
    <property type="entry name" value="F420_ligase"/>
    <property type="match status" value="1"/>
</dbReference>
<dbReference type="GeneID" id="71856319"/>
<feature type="domain" description="Coenzyme F420:L-glutamate ligase-like" evidence="1">
    <location>
        <begin position="9"/>
        <end position="248"/>
    </location>
</feature>